<evidence type="ECO:0000313" key="2">
    <source>
        <dbReference type="WBParaSite" id="nRc.2.0.1.t18403-RA"/>
    </source>
</evidence>
<proteinExistence type="predicted"/>
<protein>
    <submittedName>
        <fullName evidence="2">DUF4371 domain-containing protein</fullName>
    </submittedName>
</protein>
<evidence type="ECO:0000313" key="1">
    <source>
        <dbReference type="Proteomes" id="UP000887565"/>
    </source>
</evidence>
<keyword evidence="1" id="KW-1185">Reference proteome</keyword>
<dbReference type="WBParaSite" id="nRc.2.0.1.t18403-RA">
    <property type="protein sequence ID" value="nRc.2.0.1.t18403-RA"/>
    <property type="gene ID" value="nRc.2.0.1.g18403"/>
</dbReference>
<dbReference type="AlphaFoldDB" id="A0A915IX48"/>
<name>A0A915IX48_ROMCU</name>
<dbReference type="Proteomes" id="UP000887565">
    <property type="component" value="Unplaced"/>
</dbReference>
<organism evidence="1 2">
    <name type="scientific">Romanomermis culicivorax</name>
    <name type="common">Nematode worm</name>
    <dbReference type="NCBI Taxonomy" id="13658"/>
    <lineage>
        <taxon>Eukaryota</taxon>
        <taxon>Metazoa</taxon>
        <taxon>Ecdysozoa</taxon>
        <taxon>Nematoda</taxon>
        <taxon>Enoplea</taxon>
        <taxon>Dorylaimia</taxon>
        <taxon>Mermithida</taxon>
        <taxon>Mermithoidea</taxon>
        <taxon>Mermithidae</taxon>
        <taxon>Romanomermis</taxon>
    </lineage>
</organism>
<reference evidence="2" key="1">
    <citation type="submission" date="2022-11" db="UniProtKB">
        <authorList>
            <consortium name="WormBaseParasite"/>
        </authorList>
    </citation>
    <scope>IDENTIFICATION</scope>
</reference>
<accession>A0A915IX48</accession>
<sequence length="92" mass="10341">MKVALFYLIIIQARKAKFFTILADETTDSSIKEQLSLCVCYIHKEKIVEGESLQSTDNVLIGAMAQISQGSLGRQSVCLVYHDDKKHRTQPP</sequence>